<evidence type="ECO:0000256" key="3">
    <source>
        <dbReference type="ARBA" id="ARBA00022840"/>
    </source>
</evidence>
<organism evidence="4 5">
    <name type="scientific">Vagococcus zengguangii</name>
    <dbReference type="NCBI Taxonomy" id="2571750"/>
    <lineage>
        <taxon>Bacteria</taxon>
        <taxon>Bacillati</taxon>
        <taxon>Bacillota</taxon>
        <taxon>Bacilli</taxon>
        <taxon>Lactobacillales</taxon>
        <taxon>Enterococcaceae</taxon>
        <taxon>Vagococcus</taxon>
    </lineage>
</organism>
<keyword evidence="2" id="KW-0547">Nucleotide-binding</keyword>
<evidence type="ECO:0000256" key="1">
    <source>
        <dbReference type="ARBA" id="ARBA00006611"/>
    </source>
</evidence>
<dbReference type="CDD" id="cd01129">
    <property type="entry name" value="PulE-GspE-like"/>
    <property type="match status" value="1"/>
</dbReference>
<dbReference type="Pfam" id="PF00437">
    <property type="entry name" value="T2SSE"/>
    <property type="match status" value="1"/>
</dbReference>
<dbReference type="GO" id="GO:0005524">
    <property type="term" value="F:ATP binding"/>
    <property type="evidence" value="ECO:0007669"/>
    <property type="project" value="UniProtKB-KW"/>
</dbReference>
<dbReference type="SMART" id="SM00382">
    <property type="entry name" value="AAA"/>
    <property type="match status" value="1"/>
</dbReference>
<dbReference type="GO" id="GO:0016887">
    <property type="term" value="F:ATP hydrolysis activity"/>
    <property type="evidence" value="ECO:0007669"/>
    <property type="project" value="TreeGrafter"/>
</dbReference>
<gene>
    <name evidence="4" type="ORF">FA707_01535</name>
</gene>
<sequence length="311" mass="35565">MKDLMLELFEQAVRKQASDLYIFPSKTEYELTLRCQNQKELLKTLSFEEAEKFILYLKYLGNMDVGERRKIQLGSAVVTLSTGPARHIRLSSVGDYQNRESLVVRFLNDLENERDFRVVNTEAYQKIQTLMAGKGLFVFSGATGSGKTTMMYHLAREFALAGQQVITIEDPVELAMPMFLQLQVNEKIELNYQRLIQLCLRHRPDILVIGEIRDSQTAHAVVRAALTGHTVLTTVHAMDTINVVTRLLELGVSTHDLKQVLKVVVFQTMTVLEQEETELEGKEGVLYQAVELELLRLDAAYWQRRDVGEKR</sequence>
<dbReference type="NCBIfam" id="NF041000">
    <property type="entry name" value="ATPase_ComGA"/>
    <property type="match status" value="1"/>
</dbReference>
<dbReference type="RefSeq" id="WP_136952573.1">
    <property type="nucleotide sequence ID" value="NZ_CP039712.1"/>
</dbReference>
<dbReference type="KEGG" id="vao:FA707_01535"/>
<dbReference type="GO" id="GO:0005886">
    <property type="term" value="C:plasma membrane"/>
    <property type="evidence" value="ECO:0007669"/>
    <property type="project" value="TreeGrafter"/>
</dbReference>
<dbReference type="AlphaFoldDB" id="A0A4D7CNS7"/>
<evidence type="ECO:0000256" key="2">
    <source>
        <dbReference type="ARBA" id="ARBA00022741"/>
    </source>
</evidence>
<dbReference type="Proteomes" id="UP000298615">
    <property type="component" value="Chromosome"/>
</dbReference>
<dbReference type="InterPro" id="IPR003593">
    <property type="entry name" value="AAA+_ATPase"/>
</dbReference>
<name>A0A4D7CNS7_9ENTE</name>
<dbReference type="PROSITE" id="PS00662">
    <property type="entry name" value="T2SP_E"/>
    <property type="match status" value="1"/>
</dbReference>
<dbReference type="InterPro" id="IPR001482">
    <property type="entry name" value="T2SS/T4SS_dom"/>
</dbReference>
<protein>
    <submittedName>
        <fullName evidence="4">Secretion system protein E</fullName>
    </submittedName>
</protein>
<dbReference type="InterPro" id="IPR047667">
    <property type="entry name" value="ATPase_ComGA"/>
</dbReference>
<comment type="similarity">
    <text evidence="1">Belongs to the GSP E family.</text>
</comment>
<keyword evidence="5" id="KW-1185">Reference proteome</keyword>
<dbReference type="Gene3D" id="3.40.50.300">
    <property type="entry name" value="P-loop containing nucleotide triphosphate hydrolases"/>
    <property type="match status" value="1"/>
</dbReference>
<evidence type="ECO:0000313" key="5">
    <source>
        <dbReference type="Proteomes" id="UP000298615"/>
    </source>
</evidence>
<dbReference type="EMBL" id="CP039712">
    <property type="protein sequence ID" value="QCI85728.1"/>
    <property type="molecule type" value="Genomic_DNA"/>
</dbReference>
<keyword evidence="3" id="KW-0067">ATP-binding</keyword>
<evidence type="ECO:0000313" key="4">
    <source>
        <dbReference type="EMBL" id="QCI85728.1"/>
    </source>
</evidence>
<dbReference type="InterPro" id="IPR027417">
    <property type="entry name" value="P-loop_NTPase"/>
</dbReference>
<reference evidence="4 5" key="1">
    <citation type="submission" date="2019-04" db="EMBL/GenBank/DDBJ databases">
        <title>Vagococcus sp. nov., isolated from faeces of yaks (Bos grunniens).</title>
        <authorList>
            <person name="Ge Y."/>
        </authorList>
    </citation>
    <scope>NUCLEOTIDE SEQUENCE [LARGE SCALE GENOMIC DNA]</scope>
    <source>
        <strain evidence="4 5">MN-17</strain>
    </source>
</reference>
<dbReference type="Gene3D" id="3.30.450.90">
    <property type="match status" value="1"/>
</dbReference>
<dbReference type="PANTHER" id="PTHR30258:SF2">
    <property type="entry name" value="COMG OPERON PROTEIN 1"/>
    <property type="match status" value="1"/>
</dbReference>
<dbReference type="OrthoDB" id="9808272at2"/>
<proteinExistence type="inferred from homology"/>
<dbReference type="SUPFAM" id="SSF52540">
    <property type="entry name" value="P-loop containing nucleoside triphosphate hydrolases"/>
    <property type="match status" value="1"/>
</dbReference>
<accession>A0A4D7CNS7</accession>
<dbReference type="PANTHER" id="PTHR30258">
    <property type="entry name" value="TYPE II SECRETION SYSTEM PROTEIN GSPE-RELATED"/>
    <property type="match status" value="1"/>
</dbReference>